<gene>
    <name evidence="7" type="ORF">V6N11_042786</name>
</gene>
<evidence type="ECO:0000313" key="8">
    <source>
        <dbReference type="Proteomes" id="UP001396334"/>
    </source>
</evidence>
<protein>
    <recommendedName>
        <fullName evidence="6">S-protein homolog</fullName>
    </recommendedName>
</protein>
<dbReference type="InterPro" id="IPR010264">
    <property type="entry name" value="Self-incomp_S1"/>
</dbReference>
<dbReference type="Proteomes" id="UP001396334">
    <property type="component" value="Unassembled WGS sequence"/>
</dbReference>
<name>A0ABR2QXF8_9ROSI</name>
<proteinExistence type="inferred from homology"/>
<feature type="signal peptide" evidence="6">
    <location>
        <begin position="1"/>
        <end position="22"/>
    </location>
</feature>
<keyword evidence="4 6" id="KW-0964">Secreted</keyword>
<evidence type="ECO:0000256" key="1">
    <source>
        <dbReference type="ARBA" id="ARBA00004613"/>
    </source>
</evidence>
<evidence type="ECO:0000313" key="7">
    <source>
        <dbReference type="EMBL" id="KAK9005350.1"/>
    </source>
</evidence>
<dbReference type="Pfam" id="PF05938">
    <property type="entry name" value="Self-incomp_S1"/>
    <property type="match status" value="1"/>
</dbReference>
<organism evidence="7 8">
    <name type="scientific">Hibiscus sabdariffa</name>
    <name type="common">roselle</name>
    <dbReference type="NCBI Taxonomy" id="183260"/>
    <lineage>
        <taxon>Eukaryota</taxon>
        <taxon>Viridiplantae</taxon>
        <taxon>Streptophyta</taxon>
        <taxon>Embryophyta</taxon>
        <taxon>Tracheophyta</taxon>
        <taxon>Spermatophyta</taxon>
        <taxon>Magnoliopsida</taxon>
        <taxon>eudicotyledons</taxon>
        <taxon>Gunneridae</taxon>
        <taxon>Pentapetalae</taxon>
        <taxon>rosids</taxon>
        <taxon>malvids</taxon>
        <taxon>Malvales</taxon>
        <taxon>Malvaceae</taxon>
        <taxon>Malvoideae</taxon>
        <taxon>Hibiscus</taxon>
    </lineage>
</organism>
<evidence type="ECO:0000256" key="4">
    <source>
        <dbReference type="ARBA" id="ARBA00022525"/>
    </source>
</evidence>
<comment type="caution">
    <text evidence="7">The sequence shown here is derived from an EMBL/GenBank/DDBJ whole genome shotgun (WGS) entry which is preliminary data.</text>
</comment>
<comment type="similarity">
    <text evidence="2 6">Belongs to the plant self-incompatibility (S1) protein family.</text>
</comment>
<comment type="subcellular location">
    <subcellularLocation>
        <location evidence="1 6">Secreted</location>
    </subcellularLocation>
</comment>
<accession>A0ABR2QXF8</accession>
<dbReference type="EMBL" id="JBBPBN010000030">
    <property type="protein sequence ID" value="KAK9005350.1"/>
    <property type="molecule type" value="Genomic_DNA"/>
</dbReference>
<sequence length="137" mass="15974">MNPSSINSLLSFLVLLFVATEAGFLLHKQDILVYNDLQAGTDLTLHCKSGDDDLGIHVLTYQGNPFEFKFRPHFFAVTLFYCSMEWNGVTHWFDIYDFNRDYEKCKRCLWNIKATGPCMLNYSTNKYDICYPWQTTA</sequence>
<keyword evidence="5 6" id="KW-0732">Signal</keyword>
<evidence type="ECO:0000256" key="6">
    <source>
        <dbReference type="RuleBase" id="RU367044"/>
    </source>
</evidence>
<feature type="chain" id="PRO_5044978815" description="S-protein homolog" evidence="6">
    <location>
        <begin position="23"/>
        <end position="137"/>
    </location>
</feature>
<dbReference type="PANTHER" id="PTHR31232">
    <property type="match status" value="1"/>
</dbReference>
<dbReference type="PANTHER" id="PTHR31232:SF149">
    <property type="entry name" value="S-PROTEIN HOMOLOG"/>
    <property type="match status" value="1"/>
</dbReference>
<evidence type="ECO:0000256" key="3">
    <source>
        <dbReference type="ARBA" id="ARBA00022471"/>
    </source>
</evidence>
<evidence type="ECO:0000256" key="2">
    <source>
        <dbReference type="ARBA" id="ARBA00005581"/>
    </source>
</evidence>
<reference evidence="7 8" key="1">
    <citation type="journal article" date="2024" name="G3 (Bethesda)">
        <title>Genome assembly of Hibiscus sabdariffa L. provides insights into metabolisms of medicinal natural products.</title>
        <authorList>
            <person name="Kim T."/>
        </authorList>
    </citation>
    <scope>NUCLEOTIDE SEQUENCE [LARGE SCALE GENOMIC DNA]</scope>
    <source>
        <strain evidence="7">TK-2024</strain>
        <tissue evidence="7">Old leaves</tissue>
    </source>
</reference>
<evidence type="ECO:0000256" key="5">
    <source>
        <dbReference type="ARBA" id="ARBA00022729"/>
    </source>
</evidence>
<keyword evidence="3 6" id="KW-0713">Self-incompatibility</keyword>
<keyword evidence="8" id="KW-1185">Reference proteome</keyword>